<evidence type="ECO:0000313" key="4">
    <source>
        <dbReference type="EMBL" id="OQR93643.1"/>
    </source>
</evidence>
<dbReference type="GO" id="GO:0005576">
    <property type="term" value="C:extracellular region"/>
    <property type="evidence" value="ECO:0007669"/>
    <property type="project" value="InterPro"/>
</dbReference>
<dbReference type="Pfam" id="PF14295">
    <property type="entry name" value="PAN_4"/>
    <property type="match status" value="3"/>
</dbReference>
<proteinExistence type="predicted"/>
<dbReference type="STRING" id="74557.A0A1V9Z6L2"/>
<feature type="domain" description="Apple" evidence="3">
    <location>
        <begin position="303"/>
        <end position="374"/>
    </location>
</feature>
<dbReference type="InterPro" id="IPR036116">
    <property type="entry name" value="FN3_sf"/>
</dbReference>
<feature type="domain" description="Apple" evidence="3">
    <location>
        <begin position="110"/>
        <end position="181"/>
    </location>
</feature>
<reference evidence="4 5" key="1">
    <citation type="journal article" date="2014" name="Genome Biol. Evol.">
        <title>The secreted proteins of Achlya hypogyna and Thraustotheca clavata identify the ancestral oomycete secretome and reveal gene acquisitions by horizontal gene transfer.</title>
        <authorList>
            <person name="Misner I."/>
            <person name="Blouin N."/>
            <person name="Leonard G."/>
            <person name="Richards T.A."/>
            <person name="Lane C.E."/>
        </authorList>
    </citation>
    <scope>NUCLEOTIDE SEQUENCE [LARGE SCALE GENOMIC DNA]</scope>
    <source>
        <strain evidence="4 5">ATCC 34112</strain>
    </source>
</reference>
<dbReference type="PANTHER" id="PTHR33946">
    <property type="match status" value="1"/>
</dbReference>
<dbReference type="OrthoDB" id="77539at2759"/>
<keyword evidence="5" id="KW-1185">Reference proteome</keyword>
<accession>A0A1V9Z6L2</accession>
<dbReference type="CDD" id="cd01100">
    <property type="entry name" value="APPLE_Factor_XI_like"/>
    <property type="match status" value="2"/>
</dbReference>
<dbReference type="AlphaFoldDB" id="A0A1V9Z6L2"/>
<dbReference type="Pfam" id="PF00024">
    <property type="entry name" value="PAN_1"/>
    <property type="match status" value="1"/>
</dbReference>
<evidence type="ECO:0000313" key="5">
    <source>
        <dbReference type="Proteomes" id="UP000243217"/>
    </source>
</evidence>
<dbReference type="InterPro" id="IPR003609">
    <property type="entry name" value="Pan_app"/>
</dbReference>
<sequence>MVLERTNGVSGNATAVVQIINDANNTYMCDSNYTCSLPNACSQQFADTDFLGNDIHSISNQTLGSCCNLCSTTSGCSAYTFNSGVCYLKKFGLNAFTSTGSIAGLTSSTCQTAYMNTVFTGNDLTSLSSQSVAECSQACSIMASCVGFGYDSASQTCYFKSSLVQASSDSVIKTIVLNPLCSIAETLSIPFADGEDEKTLKFTIGNNIEIINPYNLTLNLTSAVSGATIGSLNKLVVNVTHDGGVLSWNSTEPAIEGSLVNLTLLRNGANALAVNATISLVSSANYIFTCDSSTSTCAVPPQCSVQYSGINFPGNDLTEIITESAADCCAQCTAYDGCQAYSFETSTSSCYLKSIAANTGWSSDVISGISASQCITMLPNTDFPNYDIGEEPGFTAAQCEQMCNSDSTCAGYRYVPATMECWPKYFVNNGVSTVDGGYFVLKKLPCLNPSIITITIPAHAMVASFMISLPQDQVYTSPYSLTLSMVSATNQATTADSLILPVLDNGISGHFYFTTTSFVVLSNASSIPIPITRAFGSLGSVAVTVISSPSVLFAQGYFNSGITFADEQLNGVLWMTINPSATLLPPQAISLTISGASNNAWIVSPKQCVVTVYDTRLSWPNAPSNLRQINATGSSVAVAWDPPAFTGGLGVTILSYFDMAIYQQPQFHL</sequence>
<evidence type="ECO:0000256" key="1">
    <source>
        <dbReference type="ARBA" id="ARBA00022737"/>
    </source>
</evidence>
<evidence type="ECO:0000259" key="3">
    <source>
        <dbReference type="PROSITE" id="PS50948"/>
    </source>
</evidence>
<dbReference type="SUPFAM" id="SSF49265">
    <property type="entry name" value="Fibronectin type III"/>
    <property type="match status" value="1"/>
</dbReference>
<dbReference type="GO" id="GO:0006508">
    <property type="term" value="P:proteolysis"/>
    <property type="evidence" value="ECO:0007669"/>
    <property type="project" value="InterPro"/>
</dbReference>
<name>A0A1V9Z6L2_9STRA</name>
<dbReference type="SUPFAM" id="SSF141072">
    <property type="entry name" value="CalX-like"/>
    <property type="match status" value="1"/>
</dbReference>
<dbReference type="InterPro" id="IPR000177">
    <property type="entry name" value="Apple"/>
</dbReference>
<evidence type="ECO:0000256" key="2">
    <source>
        <dbReference type="ARBA" id="ARBA00023157"/>
    </source>
</evidence>
<dbReference type="PROSITE" id="PS50948">
    <property type="entry name" value="PAN"/>
    <property type="match status" value="3"/>
</dbReference>
<keyword evidence="2" id="KW-1015">Disulfide bond</keyword>
<gene>
    <name evidence="4" type="ORF">THRCLA_22293</name>
</gene>
<dbReference type="Gene3D" id="3.50.4.10">
    <property type="entry name" value="Hepatocyte Growth Factor"/>
    <property type="match status" value="4"/>
</dbReference>
<dbReference type="PANTHER" id="PTHR33946:SF4">
    <property type="entry name" value="COAGULATION FACTOR XI"/>
    <property type="match status" value="1"/>
</dbReference>
<protein>
    <recommendedName>
        <fullName evidence="3">Apple domain-containing protein</fullName>
    </recommendedName>
</protein>
<comment type="caution">
    <text evidence="4">The sequence shown here is derived from an EMBL/GenBank/DDBJ whole genome shotgun (WGS) entry which is preliminary data.</text>
</comment>
<dbReference type="EMBL" id="JNBS01002241">
    <property type="protein sequence ID" value="OQR93643.1"/>
    <property type="molecule type" value="Genomic_DNA"/>
</dbReference>
<organism evidence="4 5">
    <name type="scientific">Thraustotheca clavata</name>
    <dbReference type="NCBI Taxonomy" id="74557"/>
    <lineage>
        <taxon>Eukaryota</taxon>
        <taxon>Sar</taxon>
        <taxon>Stramenopiles</taxon>
        <taxon>Oomycota</taxon>
        <taxon>Saprolegniomycetes</taxon>
        <taxon>Saprolegniales</taxon>
        <taxon>Achlyaceae</taxon>
        <taxon>Thraustotheca</taxon>
    </lineage>
</organism>
<dbReference type="SMART" id="SM00223">
    <property type="entry name" value="APPLE"/>
    <property type="match status" value="3"/>
</dbReference>
<feature type="domain" description="Apple" evidence="3">
    <location>
        <begin position="41"/>
        <end position="109"/>
    </location>
</feature>
<dbReference type="Proteomes" id="UP000243217">
    <property type="component" value="Unassembled WGS sequence"/>
</dbReference>
<keyword evidence="1" id="KW-0677">Repeat</keyword>
<dbReference type="InterPro" id="IPR038081">
    <property type="entry name" value="CalX-like_sf"/>
</dbReference>